<keyword evidence="3 6" id="KW-0812">Transmembrane</keyword>
<dbReference type="Proteomes" id="UP000240957">
    <property type="component" value="Unassembled WGS sequence"/>
</dbReference>
<evidence type="ECO:0000313" key="7">
    <source>
        <dbReference type="EMBL" id="MFC2995535.1"/>
    </source>
</evidence>
<dbReference type="Proteomes" id="UP001595455">
    <property type="component" value="Unassembled WGS sequence"/>
</dbReference>
<proteinExistence type="predicted"/>
<sequence>MSSTPLFSSQSSFFLKVILQLGLIFLFLGLGKYVQDILNLPISAAVTGLFILLICLISGILKLEWIKVGSDFILGELVLFFIPCLVGLTQYQSLFLDQGWKLFVVIFLGTACVMVFTAFSVYLGFKLEKTIKKLFKNKPNSYKNLQEKN</sequence>
<dbReference type="EMBL" id="PYIX02000020">
    <property type="protein sequence ID" value="RFC83182.1"/>
    <property type="molecule type" value="Genomic_DNA"/>
</dbReference>
<accession>A0A371YP20</accession>
<dbReference type="InterPro" id="IPR005538">
    <property type="entry name" value="LrgA/CidA"/>
</dbReference>
<protein>
    <submittedName>
        <fullName evidence="8">CidA/LrgA family protein</fullName>
    </submittedName>
</protein>
<organism evidence="8 9">
    <name type="scientific">Acinetobacter sichuanensis</name>
    <dbReference type="NCBI Taxonomy" id="2136183"/>
    <lineage>
        <taxon>Bacteria</taxon>
        <taxon>Pseudomonadati</taxon>
        <taxon>Pseudomonadota</taxon>
        <taxon>Gammaproteobacteria</taxon>
        <taxon>Moraxellales</taxon>
        <taxon>Moraxellaceae</taxon>
        <taxon>Acinetobacter</taxon>
    </lineage>
</organism>
<evidence type="ECO:0000256" key="3">
    <source>
        <dbReference type="ARBA" id="ARBA00022692"/>
    </source>
</evidence>
<reference evidence="7" key="1">
    <citation type="journal article" date="2014" name="Int. J. Syst. Evol. Microbiol.">
        <title>Complete genome of a new Firmicutes species belonging to the dominant human colonic microbiota ('Ruminococcus bicirculans') reveals two chromosomes and a selective capacity to utilize plant glucans.</title>
        <authorList>
            <consortium name="NISC Comparative Sequencing Program"/>
            <person name="Wegmann U."/>
            <person name="Louis P."/>
            <person name="Goesmann A."/>
            <person name="Henrissat B."/>
            <person name="Duncan S.H."/>
            <person name="Flint H.J."/>
        </authorList>
    </citation>
    <scope>NUCLEOTIDE SEQUENCE</scope>
    <source>
        <strain evidence="7">KCTC 62575</strain>
    </source>
</reference>
<comment type="caution">
    <text evidence="8">The sequence shown here is derived from an EMBL/GenBank/DDBJ whole genome shotgun (WGS) entry which is preliminary data.</text>
</comment>
<keyword evidence="2" id="KW-1003">Cell membrane</keyword>
<feature type="transmembrane region" description="Helical" evidence="6">
    <location>
        <begin position="73"/>
        <end position="91"/>
    </location>
</feature>
<keyword evidence="10" id="KW-1185">Reference proteome</keyword>
<name>A0A371YP20_9GAMM</name>
<comment type="subcellular location">
    <subcellularLocation>
        <location evidence="1">Cell membrane</location>
        <topology evidence="1">Multi-pass membrane protein</topology>
    </subcellularLocation>
</comment>
<evidence type="ECO:0000313" key="10">
    <source>
        <dbReference type="Proteomes" id="UP001595455"/>
    </source>
</evidence>
<dbReference type="RefSeq" id="WP_107008637.1">
    <property type="nucleotide sequence ID" value="NZ_JBHRSF010000031.1"/>
</dbReference>
<dbReference type="PANTHER" id="PTHR33931:SF2">
    <property type="entry name" value="HOLIN-LIKE PROTEIN CIDA"/>
    <property type="match status" value="1"/>
</dbReference>
<evidence type="ECO:0000256" key="1">
    <source>
        <dbReference type="ARBA" id="ARBA00004651"/>
    </source>
</evidence>
<evidence type="ECO:0000256" key="6">
    <source>
        <dbReference type="SAM" id="Phobius"/>
    </source>
</evidence>
<keyword evidence="5 6" id="KW-0472">Membrane</keyword>
<gene>
    <name evidence="7" type="ORF">ACFODO_09690</name>
    <name evidence="8" type="ORF">C9E89_012300</name>
</gene>
<keyword evidence="4 6" id="KW-1133">Transmembrane helix</keyword>
<evidence type="ECO:0000256" key="5">
    <source>
        <dbReference type="ARBA" id="ARBA00023136"/>
    </source>
</evidence>
<feature type="transmembrane region" description="Helical" evidence="6">
    <location>
        <begin position="42"/>
        <end position="61"/>
    </location>
</feature>
<reference evidence="8 9" key="2">
    <citation type="submission" date="2018-08" db="EMBL/GenBank/DDBJ databases">
        <title>The draft genome of Acinetobacter sichuanensis strain WCHAc060041.</title>
        <authorList>
            <person name="Qin J."/>
            <person name="Feng Y."/>
            <person name="Zong Z."/>
        </authorList>
    </citation>
    <scope>NUCLEOTIDE SEQUENCE [LARGE SCALE GENOMIC DNA]</scope>
    <source>
        <strain evidence="8 9">WCHAc060041</strain>
    </source>
</reference>
<dbReference type="GO" id="GO:0005886">
    <property type="term" value="C:plasma membrane"/>
    <property type="evidence" value="ECO:0007669"/>
    <property type="project" value="UniProtKB-SubCell"/>
</dbReference>
<feature type="transmembrane region" description="Helical" evidence="6">
    <location>
        <begin position="103"/>
        <end position="125"/>
    </location>
</feature>
<dbReference type="AlphaFoldDB" id="A0A371YP20"/>
<evidence type="ECO:0000313" key="8">
    <source>
        <dbReference type="EMBL" id="RFC83182.1"/>
    </source>
</evidence>
<dbReference type="PANTHER" id="PTHR33931">
    <property type="entry name" value="HOLIN-LIKE PROTEIN CIDA-RELATED"/>
    <property type="match status" value="1"/>
</dbReference>
<reference evidence="10" key="3">
    <citation type="journal article" date="2019" name="Int. J. Syst. Evol. Microbiol.">
        <title>The Global Catalogue of Microorganisms (GCM) 10K type strain sequencing project: providing services to taxonomists for standard genome sequencing and annotation.</title>
        <authorList>
            <consortium name="The Broad Institute Genomics Platform"/>
            <consortium name="The Broad Institute Genome Sequencing Center for Infectious Disease"/>
            <person name="Wu L."/>
            <person name="Ma J."/>
        </authorList>
    </citation>
    <scope>NUCLEOTIDE SEQUENCE [LARGE SCALE GENOMIC DNA]</scope>
    <source>
        <strain evidence="10">KCTC 62575</strain>
    </source>
</reference>
<feature type="transmembrane region" description="Helical" evidence="6">
    <location>
        <begin position="12"/>
        <end position="30"/>
    </location>
</feature>
<evidence type="ECO:0000313" key="9">
    <source>
        <dbReference type="Proteomes" id="UP000240957"/>
    </source>
</evidence>
<evidence type="ECO:0000256" key="4">
    <source>
        <dbReference type="ARBA" id="ARBA00022989"/>
    </source>
</evidence>
<reference evidence="7" key="4">
    <citation type="submission" date="2024-09" db="EMBL/GenBank/DDBJ databases">
        <authorList>
            <person name="Sun Q."/>
            <person name="Mori K."/>
        </authorList>
    </citation>
    <scope>NUCLEOTIDE SEQUENCE</scope>
    <source>
        <strain evidence="7">KCTC 62575</strain>
    </source>
</reference>
<dbReference type="Pfam" id="PF03788">
    <property type="entry name" value="LrgA"/>
    <property type="match status" value="1"/>
</dbReference>
<evidence type="ECO:0000256" key="2">
    <source>
        <dbReference type="ARBA" id="ARBA00022475"/>
    </source>
</evidence>
<dbReference type="EMBL" id="JBHRSF010000031">
    <property type="protein sequence ID" value="MFC2995535.1"/>
    <property type="molecule type" value="Genomic_DNA"/>
</dbReference>
<dbReference type="OrthoDB" id="6712880at2"/>